<dbReference type="EMBL" id="VLLN01000001">
    <property type="protein sequence ID" value="TWJ33620.1"/>
    <property type="molecule type" value="Genomic_DNA"/>
</dbReference>
<evidence type="ECO:0000313" key="1">
    <source>
        <dbReference type="EMBL" id="TWJ33620.1"/>
    </source>
</evidence>
<gene>
    <name evidence="1" type="ORF">JN12_00298</name>
</gene>
<keyword evidence="2" id="KW-1185">Reference proteome</keyword>
<evidence type="ECO:0008006" key="3">
    <source>
        <dbReference type="Google" id="ProtNLM"/>
    </source>
</evidence>
<name>A0A562WT80_9BACT</name>
<feature type="non-terminal residue" evidence="1">
    <location>
        <position position="65"/>
    </location>
</feature>
<dbReference type="AlphaFoldDB" id="A0A562WT80"/>
<dbReference type="OrthoDB" id="5395586at2"/>
<organism evidence="1 2">
    <name type="scientific">Geobacter argillaceus</name>
    <dbReference type="NCBI Taxonomy" id="345631"/>
    <lineage>
        <taxon>Bacteria</taxon>
        <taxon>Pseudomonadati</taxon>
        <taxon>Thermodesulfobacteriota</taxon>
        <taxon>Desulfuromonadia</taxon>
        <taxon>Geobacterales</taxon>
        <taxon>Geobacteraceae</taxon>
        <taxon>Geobacter</taxon>
    </lineage>
</organism>
<proteinExistence type="predicted"/>
<sequence length="65" mass="7080">MKKNTIFVGLDVHKDSIDVALADVGRDGDVRFYGTIGGDLDSLHKVVRKLQSTGAELRFAYESGP</sequence>
<accession>A0A562WT80</accession>
<evidence type="ECO:0000313" key="2">
    <source>
        <dbReference type="Proteomes" id="UP000319449"/>
    </source>
</evidence>
<protein>
    <recommendedName>
        <fullName evidence="3">Transposase</fullName>
    </recommendedName>
</protein>
<dbReference type="Proteomes" id="UP000319449">
    <property type="component" value="Unassembled WGS sequence"/>
</dbReference>
<comment type="caution">
    <text evidence="1">The sequence shown here is derived from an EMBL/GenBank/DDBJ whole genome shotgun (WGS) entry which is preliminary data.</text>
</comment>
<reference evidence="1 2" key="1">
    <citation type="submission" date="2019-07" db="EMBL/GenBank/DDBJ databases">
        <title>Genomic Encyclopedia of Archaeal and Bacterial Type Strains, Phase II (KMG-II): from individual species to whole genera.</title>
        <authorList>
            <person name="Goeker M."/>
        </authorList>
    </citation>
    <scope>NUCLEOTIDE SEQUENCE [LARGE SCALE GENOMIC DNA]</scope>
    <source>
        <strain evidence="1 2">ATCC BAA-1139</strain>
    </source>
</reference>